<feature type="domain" description="Alpha/beta hydrolase fold-3" evidence="2">
    <location>
        <begin position="69"/>
        <end position="257"/>
    </location>
</feature>
<dbReference type="PANTHER" id="PTHR48081">
    <property type="entry name" value="AB HYDROLASE SUPERFAMILY PROTEIN C4A8.06C"/>
    <property type="match status" value="1"/>
</dbReference>
<dbReference type="AlphaFoldDB" id="A0A011TMS6"/>
<organism evidence="3 5">
    <name type="scientific">Aquamicrobium defluvii</name>
    <dbReference type="NCBI Taxonomy" id="69279"/>
    <lineage>
        <taxon>Bacteria</taxon>
        <taxon>Pseudomonadati</taxon>
        <taxon>Pseudomonadota</taxon>
        <taxon>Alphaproteobacteria</taxon>
        <taxon>Hyphomicrobiales</taxon>
        <taxon>Phyllobacteriaceae</taxon>
        <taxon>Aquamicrobium</taxon>
    </lineage>
</organism>
<dbReference type="Gene3D" id="3.40.50.1820">
    <property type="entry name" value="alpha/beta hydrolase"/>
    <property type="match status" value="1"/>
</dbReference>
<dbReference type="GO" id="GO:0016787">
    <property type="term" value="F:hydrolase activity"/>
    <property type="evidence" value="ECO:0007669"/>
    <property type="project" value="UniProtKB-KW"/>
</dbReference>
<gene>
    <name evidence="3" type="ORF">BG36_07070</name>
    <name evidence="4" type="ORF">DES43_1109</name>
</gene>
<proteinExistence type="predicted"/>
<dbReference type="OrthoDB" id="9771666at2"/>
<keyword evidence="1 3" id="KW-0378">Hydrolase</keyword>
<evidence type="ECO:0000259" key="2">
    <source>
        <dbReference type="Pfam" id="PF07859"/>
    </source>
</evidence>
<evidence type="ECO:0000313" key="3">
    <source>
        <dbReference type="EMBL" id="EXL05367.1"/>
    </source>
</evidence>
<dbReference type="SUPFAM" id="SSF53474">
    <property type="entry name" value="alpha/beta-Hydrolases"/>
    <property type="match status" value="1"/>
</dbReference>
<dbReference type="InterPro" id="IPR013094">
    <property type="entry name" value="AB_hydrolase_3"/>
</dbReference>
<dbReference type="EMBL" id="SNZF01000010">
    <property type="protein sequence ID" value="TDR35203.1"/>
    <property type="molecule type" value="Genomic_DNA"/>
</dbReference>
<dbReference type="InterPro" id="IPR050300">
    <property type="entry name" value="GDXG_lipolytic_enzyme"/>
</dbReference>
<dbReference type="Proteomes" id="UP000019849">
    <property type="component" value="Unassembled WGS sequence"/>
</dbReference>
<dbReference type="PROSITE" id="PS00122">
    <property type="entry name" value="CARBOXYLESTERASE_B_1"/>
    <property type="match status" value="1"/>
</dbReference>
<dbReference type="EMBL" id="JENY01000019">
    <property type="protein sequence ID" value="EXL05367.1"/>
    <property type="molecule type" value="Genomic_DNA"/>
</dbReference>
<dbReference type="Pfam" id="PF07859">
    <property type="entry name" value="Abhydrolase_3"/>
    <property type="match status" value="1"/>
</dbReference>
<dbReference type="RefSeq" id="WP_051520613.1">
    <property type="nucleotide sequence ID" value="NZ_KK073891.1"/>
</dbReference>
<dbReference type="STRING" id="69279.BG36_07070"/>
<comment type="caution">
    <text evidence="3">The sequence shown here is derived from an EMBL/GenBank/DDBJ whole genome shotgun (WGS) entry which is preliminary data.</text>
</comment>
<accession>A0A011TMS6</accession>
<evidence type="ECO:0000313" key="5">
    <source>
        <dbReference type="Proteomes" id="UP000019849"/>
    </source>
</evidence>
<reference evidence="4 6" key="2">
    <citation type="submission" date="2019-03" db="EMBL/GenBank/DDBJ databases">
        <title>Genomic Encyclopedia of Type Strains, Phase IV (KMG-IV): sequencing the most valuable type-strain genomes for metagenomic binning, comparative biology and taxonomic classification.</title>
        <authorList>
            <person name="Goeker M."/>
        </authorList>
    </citation>
    <scope>NUCLEOTIDE SEQUENCE [LARGE SCALE GENOMIC DNA]</scope>
    <source>
        <strain evidence="4 6">DSM 11603</strain>
    </source>
</reference>
<dbReference type="Proteomes" id="UP000294958">
    <property type="component" value="Unassembled WGS sequence"/>
</dbReference>
<evidence type="ECO:0000313" key="4">
    <source>
        <dbReference type="EMBL" id="TDR35203.1"/>
    </source>
</evidence>
<keyword evidence="6" id="KW-1185">Reference proteome</keyword>
<name>A0A011TMS6_9HYPH</name>
<protein>
    <submittedName>
        <fullName evidence="4">Acetyl esterase/lipase</fullName>
    </submittedName>
    <submittedName>
        <fullName evidence="3">Alpha/beta hydrolase</fullName>
    </submittedName>
</protein>
<sequence length="287" mass="31365">MAEAGIARAGQQTYSGTGEAMVYDRTARALSDASKLKPVAVLSYGEDPARKIEIYRPHTGEPAEPLPVLVFLHGGAWIAGGFQWLRFMAGAVVAQPAIFAAVTYRLAPEHKWPGQLEDGIEALRLVQERVSDFGGDPERMVVAGHSAGGQIAAMALLSGKVAPVRACMPVSSPMDLRYGRVPSETGKGRVYRYLLKAPEDDVDASPICKLEGNTTPFHLLWGERDFEHIRDSCTRMCEALRANGQPVTQRVEPDAGHFDTHLQLNDARDDWYRVFRSFVGLSNESAG</sequence>
<dbReference type="PANTHER" id="PTHR48081:SF33">
    <property type="entry name" value="KYNURENINE FORMAMIDASE"/>
    <property type="match status" value="1"/>
</dbReference>
<dbReference type="InterPro" id="IPR029058">
    <property type="entry name" value="AB_hydrolase_fold"/>
</dbReference>
<dbReference type="PATRIC" id="fig|69279.3.peg.2802"/>
<evidence type="ECO:0000313" key="6">
    <source>
        <dbReference type="Proteomes" id="UP000294958"/>
    </source>
</evidence>
<reference evidence="3 5" key="1">
    <citation type="submission" date="2014-02" db="EMBL/GenBank/DDBJ databases">
        <title>Aquamicrobium defluvii Genome sequencing.</title>
        <authorList>
            <person name="Wang X."/>
        </authorList>
    </citation>
    <scope>NUCLEOTIDE SEQUENCE [LARGE SCALE GENOMIC DNA]</scope>
    <source>
        <strain evidence="3 5">W13Z1</strain>
    </source>
</reference>
<evidence type="ECO:0000256" key="1">
    <source>
        <dbReference type="ARBA" id="ARBA00022801"/>
    </source>
</evidence>
<dbReference type="eggNOG" id="COG0657">
    <property type="taxonomic scope" value="Bacteria"/>
</dbReference>
<dbReference type="HOGENOM" id="CLU_012494_4_1_5"/>
<dbReference type="InterPro" id="IPR019826">
    <property type="entry name" value="Carboxylesterase_B_AS"/>
</dbReference>